<dbReference type="PANTHER" id="PTHR43434:SF1">
    <property type="entry name" value="PHOSPHOGLYCOLATE PHOSPHATASE"/>
    <property type="match status" value="1"/>
</dbReference>
<gene>
    <name evidence="1" type="ORF">H9763_00300</name>
</gene>
<proteinExistence type="predicted"/>
<dbReference type="InterPro" id="IPR036412">
    <property type="entry name" value="HAD-like_sf"/>
</dbReference>
<comment type="caution">
    <text evidence="1">The sequence shown here is derived from an EMBL/GenBank/DDBJ whole genome shotgun (WGS) entry which is preliminary data.</text>
</comment>
<dbReference type="GO" id="GO:0006281">
    <property type="term" value="P:DNA repair"/>
    <property type="evidence" value="ECO:0007669"/>
    <property type="project" value="TreeGrafter"/>
</dbReference>
<dbReference type="GO" id="GO:0005829">
    <property type="term" value="C:cytosol"/>
    <property type="evidence" value="ECO:0007669"/>
    <property type="project" value="TreeGrafter"/>
</dbReference>
<dbReference type="SFLD" id="SFLDG01129">
    <property type="entry name" value="C1.5:_HAD__Beta-PGM__Phosphata"/>
    <property type="match status" value="1"/>
</dbReference>
<dbReference type="Pfam" id="PF13419">
    <property type="entry name" value="HAD_2"/>
    <property type="match status" value="1"/>
</dbReference>
<dbReference type="AlphaFoldDB" id="A0A9D2MNA8"/>
<name>A0A9D2MNA8_9FIRM</name>
<dbReference type="InterPro" id="IPR023198">
    <property type="entry name" value="PGP-like_dom2"/>
</dbReference>
<evidence type="ECO:0000313" key="1">
    <source>
        <dbReference type="EMBL" id="HJB89893.1"/>
    </source>
</evidence>
<dbReference type="PRINTS" id="PR00413">
    <property type="entry name" value="HADHALOGNASE"/>
</dbReference>
<sequence>MKRAVIFDLDGTLADTLESLAYCTNRALADFGYPPIEAERFRNFVGNGARMQIVRALRFLGVAEETPGARHGLEEKAPGAADEDGFFTVPKGLDEVLERYLRYFSGDCLYGVKPYAGIPELLSALKEREIRLAVLSNKPDAQTAEVVEGLFGPSCFDLVLGQSPCRKKKPAPDGVVEIGRAFGAAPEELLYAGDSGVDMDTAKAAKVTAVGVCWGFRTARELREHGADVLIERPEELLQCL</sequence>
<dbReference type="PANTHER" id="PTHR43434">
    <property type="entry name" value="PHOSPHOGLYCOLATE PHOSPHATASE"/>
    <property type="match status" value="1"/>
</dbReference>
<evidence type="ECO:0000313" key="2">
    <source>
        <dbReference type="Proteomes" id="UP000886883"/>
    </source>
</evidence>
<organism evidence="1 2">
    <name type="scientific">Candidatus Eisenbergiella merdigallinarum</name>
    <dbReference type="NCBI Taxonomy" id="2838552"/>
    <lineage>
        <taxon>Bacteria</taxon>
        <taxon>Bacillati</taxon>
        <taxon>Bacillota</taxon>
        <taxon>Clostridia</taxon>
        <taxon>Lachnospirales</taxon>
        <taxon>Lachnospiraceae</taxon>
        <taxon>Eisenbergiella</taxon>
    </lineage>
</organism>
<reference evidence="1" key="2">
    <citation type="submission" date="2021-04" db="EMBL/GenBank/DDBJ databases">
        <authorList>
            <person name="Gilroy R."/>
        </authorList>
    </citation>
    <scope>NUCLEOTIDE SEQUENCE</scope>
    <source>
        <strain evidence="1">USAMLcec3-2134</strain>
    </source>
</reference>
<dbReference type="SUPFAM" id="SSF56784">
    <property type="entry name" value="HAD-like"/>
    <property type="match status" value="1"/>
</dbReference>
<dbReference type="SFLD" id="SFLDS00003">
    <property type="entry name" value="Haloacid_Dehalogenase"/>
    <property type="match status" value="1"/>
</dbReference>
<dbReference type="InterPro" id="IPR023214">
    <property type="entry name" value="HAD_sf"/>
</dbReference>
<dbReference type="Gene3D" id="3.40.50.1000">
    <property type="entry name" value="HAD superfamily/HAD-like"/>
    <property type="match status" value="1"/>
</dbReference>
<dbReference type="EMBL" id="DWXE01000001">
    <property type="protein sequence ID" value="HJB89893.1"/>
    <property type="molecule type" value="Genomic_DNA"/>
</dbReference>
<keyword evidence="1" id="KW-0378">Hydrolase</keyword>
<dbReference type="InterPro" id="IPR006439">
    <property type="entry name" value="HAD-SF_hydro_IA"/>
</dbReference>
<dbReference type="GO" id="GO:0008967">
    <property type="term" value="F:phosphoglycolate phosphatase activity"/>
    <property type="evidence" value="ECO:0007669"/>
    <property type="project" value="TreeGrafter"/>
</dbReference>
<dbReference type="Proteomes" id="UP000886883">
    <property type="component" value="Unassembled WGS sequence"/>
</dbReference>
<protein>
    <submittedName>
        <fullName evidence="1">HAD family hydrolase</fullName>
    </submittedName>
</protein>
<dbReference type="InterPro" id="IPR050155">
    <property type="entry name" value="HAD-like_hydrolase_sf"/>
</dbReference>
<accession>A0A9D2MNA8</accession>
<dbReference type="InterPro" id="IPR041492">
    <property type="entry name" value="HAD_2"/>
</dbReference>
<dbReference type="Gene3D" id="1.10.150.240">
    <property type="entry name" value="Putative phosphatase, domain 2"/>
    <property type="match status" value="1"/>
</dbReference>
<reference evidence="1" key="1">
    <citation type="journal article" date="2021" name="PeerJ">
        <title>Extensive microbial diversity within the chicken gut microbiome revealed by metagenomics and culture.</title>
        <authorList>
            <person name="Gilroy R."/>
            <person name="Ravi A."/>
            <person name="Getino M."/>
            <person name="Pursley I."/>
            <person name="Horton D.L."/>
            <person name="Alikhan N.F."/>
            <person name="Baker D."/>
            <person name="Gharbi K."/>
            <person name="Hall N."/>
            <person name="Watson M."/>
            <person name="Adriaenssens E.M."/>
            <person name="Foster-Nyarko E."/>
            <person name="Jarju S."/>
            <person name="Secka A."/>
            <person name="Antonio M."/>
            <person name="Oren A."/>
            <person name="Chaudhuri R.R."/>
            <person name="La Ragione R."/>
            <person name="Hildebrand F."/>
            <person name="Pallen M.J."/>
        </authorList>
    </citation>
    <scope>NUCLEOTIDE SEQUENCE</scope>
    <source>
        <strain evidence="1">USAMLcec3-2134</strain>
    </source>
</reference>